<evidence type="ECO:0000313" key="6">
    <source>
        <dbReference type="EMBL" id="RYB03066.1"/>
    </source>
</evidence>
<reference evidence="6 7" key="1">
    <citation type="submission" date="2018-09" db="EMBL/GenBank/DDBJ databases">
        <authorList>
            <person name="Grouzdev D.S."/>
            <person name="Krutkina M.S."/>
        </authorList>
    </citation>
    <scope>NUCLEOTIDE SEQUENCE [LARGE SCALE GENOMIC DNA]</scope>
    <source>
        <strain evidence="6 7">RmlP001</strain>
    </source>
</reference>
<dbReference type="AlphaFoldDB" id="A0A4Q2R902"/>
<feature type="domain" description="GGDEF" evidence="5">
    <location>
        <begin position="192"/>
        <end position="328"/>
    </location>
</feature>
<dbReference type="InterPro" id="IPR013767">
    <property type="entry name" value="PAS_fold"/>
</dbReference>
<dbReference type="NCBIfam" id="TIGR00254">
    <property type="entry name" value="GGDEF"/>
    <property type="match status" value="1"/>
</dbReference>
<dbReference type="EC" id="2.7.7.65" evidence="1"/>
<dbReference type="GO" id="GO:0052621">
    <property type="term" value="F:diguanylate cyclase activity"/>
    <property type="evidence" value="ECO:0007669"/>
    <property type="project" value="UniProtKB-EC"/>
</dbReference>
<reference evidence="6 7" key="2">
    <citation type="submission" date="2019-02" db="EMBL/GenBank/DDBJ databases">
        <title>'Lichenibacterium ramalinii' gen. nov. sp. nov., 'Lichenibacterium minor' gen. nov. sp. nov.</title>
        <authorList>
            <person name="Pankratov T."/>
        </authorList>
    </citation>
    <scope>NUCLEOTIDE SEQUENCE [LARGE SCALE GENOMIC DNA]</scope>
    <source>
        <strain evidence="6 7">RmlP001</strain>
    </source>
</reference>
<accession>A0A4Q2R902</accession>
<dbReference type="CDD" id="cd00130">
    <property type="entry name" value="PAS"/>
    <property type="match status" value="1"/>
</dbReference>
<dbReference type="Proteomes" id="UP000289411">
    <property type="component" value="Unassembled WGS sequence"/>
</dbReference>
<evidence type="ECO:0000256" key="1">
    <source>
        <dbReference type="ARBA" id="ARBA00012528"/>
    </source>
</evidence>
<dbReference type="PROSITE" id="PS50113">
    <property type="entry name" value="PAC"/>
    <property type="match status" value="1"/>
</dbReference>
<dbReference type="PANTHER" id="PTHR45138">
    <property type="entry name" value="REGULATORY COMPONENTS OF SENSORY TRANSDUCTION SYSTEM"/>
    <property type="match status" value="1"/>
</dbReference>
<dbReference type="PANTHER" id="PTHR45138:SF9">
    <property type="entry name" value="DIGUANYLATE CYCLASE DGCM-RELATED"/>
    <property type="match status" value="1"/>
</dbReference>
<dbReference type="InterPro" id="IPR029787">
    <property type="entry name" value="Nucleotide_cyclase"/>
</dbReference>
<evidence type="ECO:0000259" key="4">
    <source>
        <dbReference type="PROSITE" id="PS50113"/>
    </source>
</evidence>
<dbReference type="SUPFAM" id="SSF55785">
    <property type="entry name" value="PYP-like sensor domain (PAS domain)"/>
    <property type="match status" value="1"/>
</dbReference>
<dbReference type="InterPro" id="IPR000160">
    <property type="entry name" value="GGDEF_dom"/>
</dbReference>
<dbReference type="GO" id="GO:0005886">
    <property type="term" value="C:plasma membrane"/>
    <property type="evidence" value="ECO:0007669"/>
    <property type="project" value="TreeGrafter"/>
</dbReference>
<dbReference type="InterPro" id="IPR035965">
    <property type="entry name" value="PAS-like_dom_sf"/>
</dbReference>
<proteinExistence type="predicted"/>
<dbReference type="SMART" id="SM00267">
    <property type="entry name" value="GGDEF"/>
    <property type="match status" value="1"/>
</dbReference>
<sequence>MQLDGPATFPSASASERDRRFAMDLMQHLVVPTFVLDPAGRVLIWNKACERLTGLSAEAVVGTAEHWRAFYAEPQPTLADLVLESRFSEIHAFYRDFSKFGLNDFGAAVEDWCDLRHAGRRVYLAIDAGPIYDDGGAVIAVVETLRDITAQREAQDALATLAALDGLTGLANRRSFDQALDLESKRCARAGTPLALLMMDIDGFKLFNDSYGHGRGDECLRVVARTVGNAVRRSVDHAARYGGEEFAVILPDTDLAGARAVADRIRLAVEALRIPHRAAPVGTVVTVSIGGVSVPRPDPDGRNLLAAADAALYRAKRDGRNRAVVRPMALAGRLRPPAVPLSDCA</sequence>
<organism evidence="6 7">
    <name type="scientific">Lichenibacterium ramalinae</name>
    <dbReference type="NCBI Taxonomy" id="2316527"/>
    <lineage>
        <taxon>Bacteria</taxon>
        <taxon>Pseudomonadati</taxon>
        <taxon>Pseudomonadota</taxon>
        <taxon>Alphaproteobacteria</taxon>
        <taxon>Hyphomicrobiales</taxon>
        <taxon>Lichenihabitantaceae</taxon>
        <taxon>Lichenibacterium</taxon>
    </lineage>
</organism>
<dbReference type="InterPro" id="IPR050469">
    <property type="entry name" value="Diguanylate_Cyclase"/>
</dbReference>
<dbReference type="InterPro" id="IPR043128">
    <property type="entry name" value="Rev_trsase/Diguanyl_cyclase"/>
</dbReference>
<dbReference type="SMART" id="SM00091">
    <property type="entry name" value="PAS"/>
    <property type="match status" value="1"/>
</dbReference>
<dbReference type="OrthoDB" id="9812260at2"/>
<dbReference type="PROSITE" id="PS50112">
    <property type="entry name" value="PAS"/>
    <property type="match status" value="1"/>
</dbReference>
<comment type="catalytic activity">
    <reaction evidence="2">
        <text>2 GTP = 3',3'-c-di-GMP + 2 diphosphate</text>
        <dbReference type="Rhea" id="RHEA:24898"/>
        <dbReference type="ChEBI" id="CHEBI:33019"/>
        <dbReference type="ChEBI" id="CHEBI:37565"/>
        <dbReference type="ChEBI" id="CHEBI:58805"/>
        <dbReference type="EC" id="2.7.7.65"/>
    </reaction>
</comment>
<evidence type="ECO:0000259" key="3">
    <source>
        <dbReference type="PROSITE" id="PS50112"/>
    </source>
</evidence>
<dbReference type="SUPFAM" id="SSF55073">
    <property type="entry name" value="Nucleotide cyclase"/>
    <property type="match status" value="1"/>
</dbReference>
<dbReference type="NCBIfam" id="TIGR00229">
    <property type="entry name" value="sensory_box"/>
    <property type="match status" value="1"/>
</dbReference>
<dbReference type="InterPro" id="IPR000014">
    <property type="entry name" value="PAS"/>
</dbReference>
<evidence type="ECO:0000256" key="2">
    <source>
        <dbReference type="ARBA" id="ARBA00034247"/>
    </source>
</evidence>
<comment type="caution">
    <text evidence="6">The sequence shown here is derived from an EMBL/GenBank/DDBJ whole genome shotgun (WGS) entry which is preliminary data.</text>
</comment>
<dbReference type="GO" id="GO:0043709">
    <property type="term" value="P:cell adhesion involved in single-species biofilm formation"/>
    <property type="evidence" value="ECO:0007669"/>
    <property type="project" value="TreeGrafter"/>
</dbReference>
<protein>
    <recommendedName>
        <fullName evidence="1">diguanylate cyclase</fullName>
        <ecNumber evidence="1">2.7.7.65</ecNumber>
    </recommendedName>
</protein>
<dbReference type="GO" id="GO:1902201">
    <property type="term" value="P:negative regulation of bacterial-type flagellum-dependent cell motility"/>
    <property type="evidence" value="ECO:0007669"/>
    <property type="project" value="TreeGrafter"/>
</dbReference>
<dbReference type="EMBL" id="QYBC01000016">
    <property type="protein sequence ID" value="RYB03066.1"/>
    <property type="molecule type" value="Genomic_DNA"/>
</dbReference>
<keyword evidence="7" id="KW-1185">Reference proteome</keyword>
<dbReference type="FunFam" id="3.30.70.270:FF:000001">
    <property type="entry name" value="Diguanylate cyclase domain protein"/>
    <property type="match status" value="1"/>
</dbReference>
<name>A0A4Q2R902_9HYPH</name>
<evidence type="ECO:0000259" key="5">
    <source>
        <dbReference type="PROSITE" id="PS50887"/>
    </source>
</evidence>
<dbReference type="Gene3D" id="3.30.70.270">
    <property type="match status" value="1"/>
</dbReference>
<dbReference type="GO" id="GO:0006355">
    <property type="term" value="P:regulation of DNA-templated transcription"/>
    <property type="evidence" value="ECO:0007669"/>
    <property type="project" value="InterPro"/>
</dbReference>
<dbReference type="Pfam" id="PF00990">
    <property type="entry name" value="GGDEF"/>
    <property type="match status" value="1"/>
</dbReference>
<dbReference type="RefSeq" id="WP_129220703.1">
    <property type="nucleotide sequence ID" value="NZ_QYBC01000016.1"/>
</dbReference>
<feature type="domain" description="PAS" evidence="3">
    <location>
        <begin position="18"/>
        <end position="62"/>
    </location>
</feature>
<dbReference type="InterPro" id="IPR000700">
    <property type="entry name" value="PAS-assoc_C"/>
</dbReference>
<feature type="domain" description="PAC" evidence="4">
    <location>
        <begin position="103"/>
        <end position="160"/>
    </location>
</feature>
<dbReference type="Pfam" id="PF00989">
    <property type="entry name" value="PAS"/>
    <property type="match status" value="1"/>
</dbReference>
<dbReference type="PROSITE" id="PS50887">
    <property type="entry name" value="GGDEF"/>
    <property type="match status" value="1"/>
</dbReference>
<dbReference type="CDD" id="cd01949">
    <property type="entry name" value="GGDEF"/>
    <property type="match status" value="1"/>
</dbReference>
<evidence type="ECO:0000313" key="7">
    <source>
        <dbReference type="Proteomes" id="UP000289411"/>
    </source>
</evidence>
<dbReference type="Gene3D" id="3.30.450.20">
    <property type="entry name" value="PAS domain"/>
    <property type="match status" value="1"/>
</dbReference>
<gene>
    <name evidence="6" type="ORF">D3272_18530</name>
</gene>